<proteinExistence type="inferred from homology"/>
<feature type="region of interest" description="Disordered" evidence="4">
    <location>
        <begin position="91"/>
        <end position="123"/>
    </location>
</feature>
<protein>
    <submittedName>
        <fullName evidence="7">Transcription factor bHLH18-like</fullName>
    </submittedName>
</protein>
<dbReference type="PANTHER" id="PTHR45959:SF59">
    <property type="entry name" value="BHLH DOMAIN-CONTAINING PROTEIN"/>
    <property type="match status" value="1"/>
</dbReference>
<sequence length="299" mass="33394">MDERITEYCNSKRSKEFEVMDTGSGHHLLQPIEEERKGSDKNISSCSSSLRFISFGNFPISSSSDHINGFEETVDKMDELETLGSQSAKFYYETSSSSSSRRSESKPPPPPSSSSSSHDHVFAERKRREKLSKLFLNLSTTIPANKKSDKDSLLGNTVNYIKELQSKVKALEQAIETPTESALLVNKKPPLMDMNENSMFLNESSSRSEQVPLKIEAKLNGKSVILNIQCENHKGLIVKAMLEIEKLPMTITNTSILPFGDSLLDIVIMAQVDDGVSVMVKDLVENLNSTFCQILWRCS</sequence>
<evidence type="ECO:0000256" key="4">
    <source>
        <dbReference type="SAM" id="MobiDB-lite"/>
    </source>
</evidence>
<dbReference type="Gene3D" id="4.10.280.10">
    <property type="entry name" value="Helix-loop-helix DNA-binding domain"/>
    <property type="match status" value="1"/>
</dbReference>
<evidence type="ECO:0000256" key="2">
    <source>
        <dbReference type="ARBA" id="ARBA00023015"/>
    </source>
</evidence>
<name>A0AB40CPB5_DIOCR</name>
<dbReference type="AlphaFoldDB" id="A0AB40CPB5"/>
<dbReference type="GeneID" id="120279085"/>
<dbReference type="SMART" id="SM00353">
    <property type="entry name" value="HLH"/>
    <property type="match status" value="1"/>
</dbReference>
<organism evidence="6 7">
    <name type="scientific">Dioscorea cayennensis subsp. rotundata</name>
    <name type="common">White Guinea yam</name>
    <name type="synonym">Dioscorea rotundata</name>
    <dbReference type="NCBI Taxonomy" id="55577"/>
    <lineage>
        <taxon>Eukaryota</taxon>
        <taxon>Viridiplantae</taxon>
        <taxon>Streptophyta</taxon>
        <taxon>Embryophyta</taxon>
        <taxon>Tracheophyta</taxon>
        <taxon>Spermatophyta</taxon>
        <taxon>Magnoliopsida</taxon>
        <taxon>Liliopsida</taxon>
        <taxon>Dioscoreales</taxon>
        <taxon>Dioscoreaceae</taxon>
        <taxon>Dioscorea</taxon>
    </lineage>
</organism>
<dbReference type="InterPro" id="IPR036638">
    <property type="entry name" value="HLH_DNA-bd_sf"/>
</dbReference>
<keyword evidence="6" id="KW-1185">Reference proteome</keyword>
<dbReference type="SUPFAM" id="SSF47459">
    <property type="entry name" value="HLH, helix-loop-helix DNA-binding domain"/>
    <property type="match status" value="1"/>
</dbReference>
<accession>A0AB40CPB5</accession>
<feature type="domain" description="BHLH" evidence="5">
    <location>
        <begin position="115"/>
        <end position="164"/>
    </location>
</feature>
<evidence type="ECO:0000313" key="6">
    <source>
        <dbReference type="Proteomes" id="UP001515500"/>
    </source>
</evidence>
<dbReference type="RefSeq" id="XP_039141878.1">
    <property type="nucleotide sequence ID" value="XM_039285944.1"/>
</dbReference>
<dbReference type="PANTHER" id="PTHR45959">
    <property type="entry name" value="BHLH TRANSCRIPTION FACTOR"/>
    <property type="match status" value="1"/>
</dbReference>
<evidence type="ECO:0000313" key="7">
    <source>
        <dbReference type="RefSeq" id="XP_039141878.1"/>
    </source>
</evidence>
<comment type="similarity">
    <text evidence="1">Belongs to the bHLH protein family.</text>
</comment>
<dbReference type="PROSITE" id="PS50888">
    <property type="entry name" value="BHLH"/>
    <property type="match status" value="1"/>
</dbReference>
<gene>
    <name evidence="7" type="primary">LOC120279085</name>
</gene>
<evidence type="ECO:0000256" key="3">
    <source>
        <dbReference type="ARBA" id="ARBA00023163"/>
    </source>
</evidence>
<dbReference type="Pfam" id="PF00010">
    <property type="entry name" value="HLH"/>
    <property type="match status" value="1"/>
</dbReference>
<keyword evidence="3" id="KW-0804">Transcription</keyword>
<evidence type="ECO:0000259" key="5">
    <source>
        <dbReference type="PROSITE" id="PS50888"/>
    </source>
</evidence>
<dbReference type="GO" id="GO:0046983">
    <property type="term" value="F:protein dimerization activity"/>
    <property type="evidence" value="ECO:0007669"/>
    <property type="project" value="InterPro"/>
</dbReference>
<keyword evidence="2" id="KW-0805">Transcription regulation</keyword>
<evidence type="ECO:0000256" key="1">
    <source>
        <dbReference type="ARBA" id="ARBA00005510"/>
    </source>
</evidence>
<dbReference type="InterPro" id="IPR011598">
    <property type="entry name" value="bHLH_dom"/>
</dbReference>
<dbReference type="Proteomes" id="UP001515500">
    <property type="component" value="Chromosome 2"/>
</dbReference>
<reference evidence="7" key="1">
    <citation type="submission" date="2025-08" db="UniProtKB">
        <authorList>
            <consortium name="RefSeq"/>
        </authorList>
    </citation>
    <scope>IDENTIFICATION</scope>
</reference>
<dbReference type="InterPro" id="IPR052610">
    <property type="entry name" value="bHLH_transcription_regulator"/>
</dbReference>